<reference evidence="2" key="1">
    <citation type="submission" date="2018-11" db="EMBL/GenBank/DDBJ databases">
        <authorList>
            <consortium name="Genoscope - CEA"/>
            <person name="William W."/>
        </authorList>
    </citation>
    <scope>NUCLEOTIDE SEQUENCE</scope>
</reference>
<feature type="region of interest" description="Disordered" evidence="1">
    <location>
        <begin position="17"/>
        <end position="43"/>
    </location>
</feature>
<organism evidence="2">
    <name type="scientific">Brassica oleracea</name>
    <name type="common">Wild cabbage</name>
    <dbReference type="NCBI Taxonomy" id="3712"/>
    <lineage>
        <taxon>Eukaryota</taxon>
        <taxon>Viridiplantae</taxon>
        <taxon>Streptophyta</taxon>
        <taxon>Embryophyta</taxon>
        <taxon>Tracheophyta</taxon>
        <taxon>Spermatophyta</taxon>
        <taxon>Magnoliopsida</taxon>
        <taxon>eudicotyledons</taxon>
        <taxon>Gunneridae</taxon>
        <taxon>Pentapetalae</taxon>
        <taxon>rosids</taxon>
        <taxon>malvids</taxon>
        <taxon>Brassicales</taxon>
        <taxon>Brassicaceae</taxon>
        <taxon>Brassiceae</taxon>
        <taxon>Brassica</taxon>
    </lineage>
</organism>
<accession>A0A3P6F7Q5</accession>
<sequence>MRHHRCGADEIFSHGAMIARRSNRRSVTTRPNPCRQRRSERER</sequence>
<protein>
    <submittedName>
        <fullName evidence="2">Uncharacterized protein</fullName>
    </submittedName>
</protein>
<proteinExistence type="predicted"/>
<evidence type="ECO:0000256" key="1">
    <source>
        <dbReference type="SAM" id="MobiDB-lite"/>
    </source>
</evidence>
<evidence type="ECO:0000313" key="2">
    <source>
        <dbReference type="EMBL" id="VDD43631.1"/>
    </source>
</evidence>
<dbReference type="AlphaFoldDB" id="A0A3P6F7Q5"/>
<name>A0A3P6F7Q5_BRAOL</name>
<dbReference type="EMBL" id="LR031877">
    <property type="protein sequence ID" value="VDD43631.1"/>
    <property type="molecule type" value="Genomic_DNA"/>
</dbReference>
<gene>
    <name evidence="2" type="ORF">BOLC5T31178H</name>
</gene>